<evidence type="ECO:0000256" key="3">
    <source>
        <dbReference type="ARBA" id="ARBA00022737"/>
    </source>
</evidence>
<evidence type="ECO:0000256" key="5">
    <source>
        <dbReference type="PROSITE-ProRule" id="PRU00221"/>
    </source>
</evidence>
<protein>
    <recommendedName>
        <fullName evidence="9">U3 small nucleolar RNA-interacting protein 2</fullName>
    </recommendedName>
</protein>
<dbReference type="InterPro" id="IPR001680">
    <property type="entry name" value="WD40_rpt"/>
</dbReference>
<evidence type="ECO:0000313" key="7">
    <source>
        <dbReference type="EMBL" id="KAK3101547.1"/>
    </source>
</evidence>
<name>A0AA88YHJ6_PINIB</name>
<dbReference type="FunFam" id="2.130.10.10:FF:000509">
    <property type="entry name" value="U3 small nucleolar RNA-interacting protein"/>
    <property type="match status" value="1"/>
</dbReference>
<evidence type="ECO:0000256" key="6">
    <source>
        <dbReference type="SAM" id="MobiDB-lite"/>
    </source>
</evidence>
<proteinExistence type="predicted"/>
<evidence type="ECO:0000256" key="2">
    <source>
        <dbReference type="ARBA" id="ARBA00022574"/>
    </source>
</evidence>
<comment type="caution">
    <text evidence="7">The sequence shown here is derived from an EMBL/GenBank/DDBJ whole genome shotgun (WGS) entry which is preliminary data.</text>
</comment>
<gene>
    <name evidence="7" type="ORF">FSP39_004378</name>
</gene>
<dbReference type="PRINTS" id="PR00320">
    <property type="entry name" value="GPROTEINBRPT"/>
</dbReference>
<dbReference type="InterPro" id="IPR015943">
    <property type="entry name" value="WD40/YVTN_repeat-like_dom_sf"/>
</dbReference>
<dbReference type="Pfam" id="PF00400">
    <property type="entry name" value="WD40"/>
    <property type="match status" value="5"/>
</dbReference>
<evidence type="ECO:0008006" key="9">
    <source>
        <dbReference type="Google" id="ProtNLM"/>
    </source>
</evidence>
<keyword evidence="3" id="KW-0677">Repeat</keyword>
<feature type="region of interest" description="Disordered" evidence="6">
    <location>
        <begin position="39"/>
        <end position="102"/>
    </location>
</feature>
<reference evidence="7" key="1">
    <citation type="submission" date="2019-08" db="EMBL/GenBank/DDBJ databases">
        <title>The improved chromosome-level genome for the pearl oyster Pinctada fucata martensii using PacBio sequencing and Hi-C.</title>
        <authorList>
            <person name="Zheng Z."/>
        </authorList>
    </citation>
    <scope>NUCLEOTIDE SEQUENCE</scope>
    <source>
        <strain evidence="7">ZZ-2019</strain>
        <tissue evidence="7">Adductor muscle</tissue>
    </source>
</reference>
<evidence type="ECO:0000313" key="8">
    <source>
        <dbReference type="Proteomes" id="UP001186944"/>
    </source>
</evidence>
<feature type="repeat" description="WD" evidence="5">
    <location>
        <begin position="301"/>
        <end position="342"/>
    </location>
</feature>
<evidence type="ECO:0000256" key="4">
    <source>
        <dbReference type="ARBA" id="ARBA00023242"/>
    </source>
</evidence>
<feature type="repeat" description="WD" evidence="5">
    <location>
        <begin position="259"/>
        <end position="300"/>
    </location>
</feature>
<dbReference type="InterPro" id="IPR020472">
    <property type="entry name" value="WD40_PAC1"/>
</dbReference>
<dbReference type="SUPFAM" id="SSF50978">
    <property type="entry name" value="WD40 repeat-like"/>
    <property type="match status" value="1"/>
</dbReference>
<dbReference type="Gene3D" id="2.130.10.10">
    <property type="entry name" value="YVTN repeat-like/Quinoprotein amine dehydrogenase"/>
    <property type="match status" value="1"/>
</dbReference>
<dbReference type="InterPro" id="IPR039241">
    <property type="entry name" value="Rrp9-like"/>
</dbReference>
<evidence type="ECO:0000256" key="1">
    <source>
        <dbReference type="ARBA" id="ARBA00004123"/>
    </source>
</evidence>
<dbReference type="CDD" id="cd00200">
    <property type="entry name" value="WD40"/>
    <property type="match status" value="1"/>
</dbReference>
<dbReference type="Proteomes" id="UP001186944">
    <property type="component" value="Unassembled WGS sequence"/>
</dbReference>
<keyword evidence="2 5" id="KW-0853">WD repeat</keyword>
<dbReference type="EMBL" id="VSWD01000005">
    <property type="protein sequence ID" value="KAK3101547.1"/>
    <property type="molecule type" value="Genomic_DNA"/>
</dbReference>
<dbReference type="PANTHER" id="PTHR19865">
    <property type="entry name" value="U3 SMALL NUCLEOLAR RNA INTERACTING PROTEIN 2"/>
    <property type="match status" value="1"/>
</dbReference>
<dbReference type="AlphaFoldDB" id="A0AA88YHJ6"/>
<feature type="repeat" description="WD" evidence="5">
    <location>
        <begin position="164"/>
        <end position="205"/>
    </location>
</feature>
<feature type="repeat" description="WD" evidence="5">
    <location>
        <begin position="217"/>
        <end position="258"/>
    </location>
</feature>
<sequence>MALGYFVDPCRCPFSRLAGILQIFCLLINSNSRSFKEYKAAKDKKRTAKRAQQQSKGPGKKRSRLDHEEVESDSDVESGTESRRKVEYESSSDSEEETAQEKKLRLAKEYLSQIEREEAEKREDDEIHKDIISHRLKQDLLEQTGRLQKQVADNYTHEEDRIIFRGHQLSVTCTVISPDNRYVFSASKDCSVIKWDVANRKRMQTIHGGLKGTEQSHTGHTSHVLCMALSSDGKYLATGDRNKLIFIWNPDTLELIHKFTGHRDAVSGLAFRKGTHQLFSASLDRSVKIWSVDERAYVETLFGHQDSITAVDSLTRDRAVTSGGRDGSIRVWKVVEESQLVFHGHCGSIDCVALINESNFISGADNNSLALWSLMKKKPIAMCKNAHGRSTDENHNGDKSEENWITAVAAFTNTDLVASAIKANITRVFVKQRDIQGEVHVIEVDTADTITNYDGTELFIFNIDILDVFKLYSWLLEERFHRKRRRGRVCPADEWSKCEDKYAVCQRARGERRCQLRYLQDVRNVTECPLT</sequence>
<dbReference type="PROSITE" id="PS50082">
    <property type="entry name" value="WD_REPEATS_2"/>
    <property type="match status" value="4"/>
</dbReference>
<dbReference type="InterPro" id="IPR036322">
    <property type="entry name" value="WD40_repeat_dom_sf"/>
</dbReference>
<dbReference type="PROSITE" id="PS50294">
    <property type="entry name" value="WD_REPEATS_REGION"/>
    <property type="match status" value="4"/>
</dbReference>
<dbReference type="SMART" id="SM00320">
    <property type="entry name" value="WD40"/>
    <property type="match status" value="5"/>
</dbReference>
<keyword evidence="4" id="KW-0539">Nucleus</keyword>
<dbReference type="GO" id="GO:0032040">
    <property type="term" value="C:small-subunit processome"/>
    <property type="evidence" value="ECO:0007669"/>
    <property type="project" value="TreeGrafter"/>
</dbReference>
<dbReference type="PANTHER" id="PTHR19865:SF0">
    <property type="entry name" value="U3 SMALL NUCLEOLAR RNA-INTERACTING PROTEIN 2"/>
    <property type="match status" value="1"/>
</dbReference>
<comment type="subcellular location">
    <subcellularLocation>
        <location evidence="1">Nucleus</location>
    </subcellularLocation>
</comment>
<keyword evidence="8" id="KW-1185">Reference proteome</keyword>
<feature type="compositionally biased region" description="Acidic residues" evidence="6">
    <location>
        <begin position="68"/>
        <end position="78"/>
    </location>
</feature>
<dbReference type="GO" id="GO:0034511">
    <property type="term" value="F:U3 snoRNA binding"/>
    <property type="evidence" value="ECO:0007669"/>
    <property type="project" value="InterPro"/>
</dbReference>
<organism evidence="7 8">
    <name type="scientific">Pinctada imbricata</name>
    <name type="common">Atlantic pearl-oyster</name>
    <name type="synonym">Pinctada martensii</name>
    <dbReference type="NCBI Taxonomy" id="66713"/>
    <lineage>
        <taxon>Eukaryota</taxon>
        <taxon>Metazoa</taxon>
        <taxon>Spiralia</taxon>
        <taxon>Lophotrochozoa</taxon>
        <taxon>Mollusca</taxon>
        <taxon>Bivalvia</taxon>
        <taxon>Autobranchia</taxon>
        <taxon>Pteriomorphia</taxon>
        <taxon>Pterioida</taxon>
        <taxon>Pterioidea</taxon>
        <taxon>Pteriidae</taxon>
        <taxon>Pinctada</taxon>
    </lineage>
</organism>
<accession>A0AA88YHJ6</accession>